<gene>
    <name evidence="1" type="ORF">ASPZODRAFT_127676</name>
</gene>
<sequence length="85" mass="9258">MLSDPSAPTRVARARARVRFLLPPCCLAALLPYCLRPPDPVTSPPLGLGRQILPFTPTSLFGIGIAPPPAFESNQPCRRHPQMGW</sequence>
<dbReference type="AlphaFoldDB" id="A0A1L9SWV9"/>
<name>A0A1L9SWV9_9EURO</name>
<evidence type="ECO:0000313" key="1">
    <source>
        <dbReference type="EMBL" id="OJJ51581.1"/>
    </source>
</evidence>
<dbReference type="RefSeq" id="XP_022586091.1">
    <property type="nucleotide sequence ID" value="XM_022721811.1"/>
</dbReference>
<dbReference type="Proteomes" id="UP000184188">
    <property type="component" value="Unassembled WGS sequence"/>
</dbReference>
<proteinExistence type="predicted"/>
<dbReference type="VEuPathDB" id="FungiDB:ASPZODRAFT_127676"/>
<protein>
    <submittedName>
        <fullName evidence="1">Uncharacterized protein</fullName>
    </submittedName>
</protein>
<dbReference type="GeneID" id="34608276"/>
<accession>A0A1L9SWV9</accession>
<reference evidence="2" key="1">
    <citation type="journal article" date="2017" name="Genome Biol.">
        <title>Comparative genomics reveals high biological diversity and specific adaptations in the industrially and medically important fungal genus Aspergillus.</title>
        <authorList>
            <person name="de Vries R.P."/>
            <person name="Riley R."/>
            <person name="Wiebenga A."/>
            <person name="Aguilar-Osorio G."/>
            <person name="Amillis S."/>
            <person name="Uchima C.A."/>
            <person name="Anderluh G."/>
            <person name="Asadollahi M."/>
            <person name="Askin M."/>
            <person name="Barry K."/>
            <person name="Battaglia E."/>
            <person name="Bayram O."/>
            <person name="Benocci T."/>
            <person name="Braus-Stromeyer S.A."/>
            <person name="Caldana C."/>
            <person name="Canovas D."/>
            <person name="Cerqueira G.C."/>
            <person name="Chen F."/>
            <person name="Chen W."/>
            <person name="Choi C."/>
            <person name="Clum A."/>
            <person name="Dos Santos R.A."/>
            <person name="Damasio A.R."/>
            <person name="Diallinas G."/>
            <person name="Emri T."/>
            <person name="Fekete E."/>
            <person name="Flipphi M."/>
            <person name="Freyberg S."/>
            <person name="Gallo A."/>
            <person name="Gournas C."/>
            <person name="Habgood R."/>
            <person name="Hainaut M."/>
            <person name="Harispe M.L."/>
            <person name="Henrissat B."/>
            <person name="Hilden K.S."/>
            <person name="Hope R."/>
            <person name="Hossain A."/>
            <person name="Karabika E."/>
            <person name="Karaffa L."/>
            <person name="Karanyi Z."/>
            <person name="Krasevec N."/>
            <person name="Kuo A."/>
            <person name="Kusch H."/>
            <person name="LaButti K."/>
            <person name="Lagendijk E.L."/>
            <person name="Lapidus A."/>
            <person name="Levasseur A."/>
            <person name="Lindquist E."/>
            <person name="Lipzen A."/>
            <person name="Logrieco A.F."/>
            <person name="MacCabe A."/>
            <person name="Maekelae M.R."/>
            <person name="Malavazi I."/>
            <person name="Melin P."/>
            <person name="Meyer V."/>
            <person name="Mielnichuk N."/>
            <person name="Miskei M."/>
            <person name="Molnar A.P."/>
            <person name="Mule G."/>
            <person name="Ngan C.Y."/>
            <person name="Orejas M."/>
            <person name="Orosz E."/>
            <person name="Ouedraogo J.P."/>
            <person name="Overkamp K.M."/>
            <person name="Park H.-S."/>
            <person name="Perrone G."/>
            <person name="Piumi F."/>
            <person name="Punt P.J."/>
            <person name="Ram A.F."/>
            <person name="Ramon A."/>
            <person name="Rauscher S."/>
            <person name="Record E."/>
            <person name="Riano-Pachon D.M."/>
            <person name="Robert V."/>
            <person name="Roehrig J."/>
            <person name="Ruller R."/>
            <person name="Salamov A."/>
            <person name="Salih N.S."/>
            <person name="Samson R.A."/>
            <person name="Sandor E."/>
            <person name="Sanguinetti M."/>
            <person name="Schuetze T."/>
            <person name="Sepcic K."/>
            <person name="Shelest E."/>
            <person name="Sherlock G."/>
            <person name="Sophianopoulou V."/>
            <person name="Squina F.M."/>
            <person name="Sun H."/>
            <person name="Susca A."/>
            <person name="Todd R.B."/>
            <person name="Tsang A."/>
            <person name="Unkles S.E."/>
            <person name="van de Wiele N."/>
            <person name="van Rossen-Uffink D."/>
            <person name="Oliveira J.V."/>
            <person name="Vesth T.C."/>
            <person name="Visser J."/>
            <person name="Yu J.-H."/>
            <person name="Zhou M."/>
            <person name="Andersen M.R."/>
            <person name="Archer D.B."/>
            <person name="Baker S.E."/>
            <person name="Benoit I."/>
            <person name="Brakhage A.A."/>
            <person name="Braus G.H."/>
            <person name="Fischer R."/>
            <person name="Frisvad J.C."/>
            <person name="Goldman G.H."/>
            <person name="Houbraken J."/>
            <person name="Oakley B."/>
            <person name="Pocsi I."/>
            <person name="Scazzocchio C."/>
            <person name="Seiboth B."/>
            <person name="vanKuyk P.A."/>
            <person name="Wortman J."/>
            <person name="Dyer P.S."/>
            <person name="Grigoriev I.V."/>
        </authorList>
    </citation>
    <scope>NUCLEOTIDE SEQUENCE [LARGE SCALE GENOMIC DNA]</scope>
    <source>
        <strain evidence="2">CBS 506.65</strain>
    </source>
</reference>
<keyword evidence="2" id="KW-1185">Reference proteome</keyword>
<evidence type="ECO:0000313" key="2">
    <source>
        <dbReference type="Proteomes" id="UP000184188"/>
    </source>
</evidence>
<organism evidence="1 2">
    <name type="scientific">Penicilliopsis zonata CBS 506.65</name>
    <dbReference type="NCBI Taxonomy" id="1073090"/>
    <lineage>
        <taxon>Eukaryota</taxon>
        <taxon>Fungi</taxon>
        <taxon>Dikarya</taxon>
        <taxon>Ascomycota</taxon>
        <taxon>Pezizomycotina</taxon>
        <taxon>Eurotiomycetes</taxon>
        <taxon>Eurotiomycetidae</taxon>
        <taxon>Eurotiales</taxon>
        <taxon>Aspergillaceae</taxon>
        <taxon>Penicilliopsis</taxon>
    </lineage>
</organism>
<dbReference type="EMBL" id="KV878336">
    <property type="protein sequence ID" value="OJJ51581.1"/>
    <property type="molecule type" value="Genomic_DNA"/>
</dbReference>